<dbReference type="EMBL" id="PGCI01000004">
    <property type="protein sequence ID" value="PLW51708.1"/>
    <property type="molecule type" value="Genomic_DNA"/>
</dbReference>
<sequence>MKVAIVLSVLQDQLAKHEALVRSWAGDVVDLWNTLYGSLPESHPWFQLVNDLPLPPIVGNPDHEDTSNSSINEEDEPENGVQGNEDEVNSALMESMLNVAINDKGNPNRQVGNGKNDLDV</sequence>
<evidence type="ECO:0000313" key="2">
    <source>
        <dbReference type="EMBL" id="PLW51708.1"/>
    </source>
</evidence>
<dbReference type="AlphaFoldDB" id="A0A2N5VNZ3"/>
<evidence type="ECO:0000313" key="3">
    <source>
        <dbReference type="Proteomes" id="UP000235392"/>
    </source>
</evidence>
<feature type="region of interest" description="Disordered" evidence="1">
    <location>
        <begin position="56"/>
        <end position="120"/>
    </location>
</feature>
<dbReference type="Proteomes" id="UP000235392">
    <property type="component" value="Unassembled WGS sequence"/>
</dbReference>
<feature type="compositionally biased region" description="Acidic residues" evidence="1">
    <location>
        <begin position="72"/>
        <end position="88"/>
    </location>
</feature>
<comment type="caution">
    <text evidence="2">The sequence shown here is derived from an EMBL/GenBank/DDBJ whole genome shotgun (WGS) entry which is preliminary data.</text>
</comment>
<gene>
    <name evidence="2" type="ORF">PCASD_00589</name>
</gene>
<reference evidence="2 3" key="1">
    <citation type="submission" date="2017-11" db="EMBL/GenBank/DDBJ databases">
        <title>De novo assembly and phasing of dikaryotic genomes from two isolates of Puccinia coronata f. sp. avenae, the causal agent of oat crown rust.</title>
        <authorList>
            <person name="Miller M.E."/>
            <person name="Zhang Y."/>
            <person name="Omidvar V."/>
            <person name="Sperschneider J."/>
            <person name="Schwessinger B."/>
            <person name="Raley C."/>
            <person name="Palmer J.M."/>
            <person name="Garnica D."/>
            <person name="Upadhyaya N."/>
            <person name="Rathjen J."/>
            <person name="Taylor J.M."/>
            <person name="Park R.F."/>
            <person name="Dodds P.N."/>
            <person name="Hirsch C.D."/>
            <person name="Kianian S.F."/>
            <person name="Figueroa M."/>
        </authorList>
    </citation>
    <scope>NUCLEOTIDE SEQUENCE [LARGE SCALE GENOMIC DNA]</scope>
    <source>
        <strain evidence="2">12SD80</strain>
    </source>
</reference>
<protein>
    <submittedName>
        <fullName evidence="2">Uncharacterized protein</fullName>
    </submittedName>
</protein>
<accession>A0A2N5VNZ3</accession>
<evidence type="ECO:0000256" key="1">
    <source>
        <dbReference type="SAM" id="MobiDB-lite"/>
    </source>
</evidence>
<proteinExistence type="predicted"/>
<name>A0A2N5VNZ3_9BASI</name>
<organism evidence="2 3">
    <name type="scientific">Puccinia coronata f. sp. avenae</name>
    <dbReference type="NCBI Taxonomy" id="200324"/>
    <lineage>
        <taxon>Eukaryota</taxon>
        <taxon>Fungi</taxon>
        <taxon>Dikarya</taxon>
        <taxon>Basidiomycota</taxon>
        <taxon>Pucciniomycotina</taxon>
        <taxon>Pucciniomycetes</taxon>
        <taxon>Pucciniales</taxon>
        <taxon>Pucciniaceae</taxon>
        <taxon>Puccinia</taxon>
    </lineage>
</organism>